<keyword evidence="1" id="KW-0547">Nucleotide-binding</keyword>
<dbReference type="Pfam" id="PF00009">
    <property type="entry name" value="GTP_EFTU"/>
    <property type="match status" value="1"/>
</dbReference>
<accession>X1I887</accession>
<dbReference type="NCBIfam" id="TIGR00231">
    <property type="entry name" value="small_GTP"/>
    <property type="match status" value="1"/>
</dbReference>
<dbReference type="PANTHER" id="PTHR43261:SF6">
    <property type="entry name" value="ELONGATION FACTOR G-LIKE PROTEIN"/>
    <property type="match status" value="1"/>
</dbReference>
<organism evidence="4">
    <name type="scientific">marine sediment metagenome</name>
    <dbReference type="NCBI Taxonomy" id="412755"/>
    <lineage>
        <taxon>unclassified sequences</taxon>
        <taxon>metagenomes</taxon>
        <taxon>ecological metagenomes</taxon>
    </lineage>
</organism>
<dbReference type="GO" id="GO:0003924">
    <property type="term" value="F:GTPase activity"/>
    <property type="evidence" value="ECO:0007669"/>
    <property type="project" value="InterPro"/>
</dbReference>
<gene>
    <name evidence="4" type="ORF">S03H2_62641</name>
</gene>
<dbReference type="Gene3D" id="3.40.50.300">
    <property type="entry name" value="P-loop containing nucleotide triphosphate hydrolases"/>
    <property type="match status" value="1"/>
</dbReference>
<evidence type="ECO:0000313" key="4">
    <source>
        <dbReference type="EMBL" id="GAH78606.1"/>
    </source>
</evidence>
<dbReference type="AlphaFoldDB" id="X1I887"/>
<dbReference type="PANTHER" id="PTHR43261">
    <property type="entry name" value="TRANSLATION ELONGATION FACTOR G-RELATED"/>
    <property type="match status" value="1"/>
</dbReference>
<dbReference type="PRINTS" id="PR00315">
    <property type="entry name" value="ELONGATNFCT"/>
</dbReference>
<feature type="non-terminal residue" evidence="4">
    <location>
        <position position="232"/>
    </location>
</feature>
<dbReference type="GO" id="GO:0005525">
    <property type="term" value="F:GTP binding"/>
    <property type="evidence" value="ECO:0007669"/>
    <property type="project" value="UniProtKB-KW"/>
</dbReference>
<dbReference type="InterPro" id="IPR005225">
    <property type="entry name" value="Small_GTP-bd"/>
</dbReference>
<dbReference type="PROSITE" id="PS51722">
    <property type="entry name" value="G_TR_2"/>
    <property type="match status" value="1"/>
</dbReference>
<proteinExistence type="predicted"/>
<evidence type="ECO:0000256" key="1">
    <source>
        <dbReference type="ARBA" id="ARBA00022741"/>
    </source>
</evidence>
<dbReference type="CDD" id="cd04170">
    <property type="entry name" value="EF-G_bact"/>
    <property type="match status" value="1"/>
</dbReference>
<name>X1I887_9ZZZZ</name>
<evidence type="ECO:0000256" key="2">
    <source>
        <dbReference type="ARBA" id="ARBA00023134"/>
    </source>
</evidence>
<dbReference type="EMBL" id="BARU01040526">
    <property type="protein sequence ID" value="GAH78606.1"/>
    <property type="molecule type" value="Genomic_DNA"/>
</dbReference>
<evidence type="ECO:0000259" key="3">
    <source>
        <dbReference type="PROSITE" id="PS51722"/>
    </source>
</evidence>
<keyword evidence="2" id="KW-0342">GTP-binding</keyword>
<feature type="non-terminal residue" evidence="4">
    <location>
        <position position="1"/>
    </location>
</feature>
<comment type="caution">
    <text evidence="4">The sequence shown here is derived from an EMBL/GenBank/DDBJ whole genome shotgun (WGS) entry which is preliminary data.</text>
</comment>
<sequence>DYDPLEIERQMSVNLSLLPQVWKETKINLIDTPGYADFTSEMKSGLRVSEGAIVLVCAASGVEVGTEQVWDYVEEADLPRLLFINRMDKENANFFSTLEQIQAKLGAKCLPATLPIGSQSDFKGFVDLLTMKGYAGADLKEIDVPSSLSEQATSYRENLVEAAVEVDDELLTKYLEGEELSNDEILLAIKKATISGKLVPVFAGSASQSIGTKALLDAICDFFLRLKNTAPS</sequence>
<dbReference type="GO" id="GO:0032790">
    <property type="term" value="P:ribosome disassembly"/>
    <property type="evidence" value="ECO:0007669"/>
    <property type="project" value="TreeGrafter"/>
</dbReference>
<feature type="domain" description="Tr-type G" evidence="3">
    <location>
        <begin position="1"/>
        <end position="227"/>
    </location>
</feature>
<protein>
    <recommendedName>
        <fullName evidence="3">Tr-type G domain-containing protein</fullName>
    </recommendedName>
</protein>
<dbReference type="InterPro" id="IPR027417">
    <property type="entry name" value="P-loop_NTPase"/>
</dbReference>
<dbReference type="SUPFAM" id="SSF52540">
    <property type="entry name" value="P-loop containing nucleoside triphosphate hydrolases"/>
    <property type="match status" value="1"/>
</dbReference>
<dbReference type="InterPro" id="IPR000795">
    <property type="entry name" value="T_Tr_GTP-bd_dom"/>
</dbReference>
<reference evidence="4" key="1">
    <citation type="journal article" date="2014" name="Front. Microbiol.">
        <title>High frequency of phylogenetically diverse reductive dehalogenase-homologous genes in deep subseafloor sedimentary metagenomes.</title>
        <authorList>
            <person name="Kawai M."/>
            <person name="Futagami T."/>
            <person name="Toyoda A."/>
            <person name="Takaki Y."/>
            <person name="Nishi S."/>
            <person name="Hori S."/>
            <person name="Arai W."/>
            <person name="Tsubouchi T."/>
            <person name="Morono Y."/>
            <person name="Uchiyama I."/>
            <person name="Ito T."/>
            <person name="Fujiyama A."/>
            <person name="Inagaki F."/>
            <person name="Takami H."/>
        </authorList>
    </citation>
    <scope>NUCLEOTIDE SEQUENCE</scope>
    <source>
        <strain evidence="4">Expedition CK06-06</strain>
    </source>
</reference>